<evidence type="ECO:0000313" key="12">
    <source>
        <dbReference type="EMBL" id="TJZ67144.1"/>
    </source>
</evidence>
<dbReference type="SMART" id="SM00304">
    <property type="entry name" value="HAMP"/>
    <property type="match status" value="2"/>
</dbReference>
<dbReference type="Pfam" id="PF00672">
    <property type="entry name" value="HAMP"/>
    <property type="match status" value="1"/>
</dbReference>
<evidence type="ECO:0000256" key="4">
    <source>
        <dbReference type="ARBA" id="ARBA00023136"/>
    </source>
</evidence>
<keyword evidence="3 9" id="KW-1133">Transmembrane helix</keyword>
<dbReference type="OrthoDB" id="9179351at2"/>
<evidence type="ECO:0000256" key="6">
    <source>
        <dbReference type="ARBA" id="ARBA00029447"/>
    </source>
</evidence>
<dbReference type="PROSITE" id="PS50111">
    <property type="entry name" value="CHEMOTAXIS_TRANSDUC_2"/>
    <property type="match status" value="1"/>
</dbReference>
<feature type="transmembrane region" description="Helical" evidence="9">
    <location>
        <begin position="7"/>
        <end position="27"/>
    </location>
</feature>
<evidence type="ECO:0000259" key="11">
    <source>
        <dbReference type="PROSITE" id="PS50885"/>
    </source>
</evidence>
<dbReference type="GO" id="GO:0016020">
    <property type="term" value="C:membrane"/>
    <property type="evidence" value="ECO:0007669"/>
    <property type="project" value="UniProtKB-SubCell"/>
</dbReference>
<organism evidence="12 13">
    <name type="scientific">Chitiniphilus eburneus</name>
    <dbReference type="NCBI Taxonomy" id="2571148"/>
    <lineage>
        <taxon>Bacteria</taxon>
        <taxon>Pseudomonadati</taxon>
        <taxon>Pseudomonadota</taxon>
        <taxon>Betaproteobacteria</taxon>
        <taxon>Neisseriales</taxon>
        <taxon>Chitinibacteraceae</taxon>
        <taxon>Chitiniphilus</taxon>
    </lineage>
</organism>
<dbReference type="InterPro" id="IPR004089">
    <property type="entry name" value="MCPsignal_dom"/>
</dbReference>
<reference evidence="12 13" key="1">
    <citation type="submission" date="2019-04" db="EMBL/GenBank/DDBJ databases">
        <title>Chitiniphilus eburnea sp. nov., a novel chitinolytic bacterium isolated from aquaculture sludge.</title>
        <authorList>
            <person name="Sheng M."/>
        </authorList>
    </citation>
    <scope>NUCLEOTIDE SEQUENCE [LARGE SCALE GENOMIC DNA]</scope>
    <source>
        <strain evidence="12 13">HX-2-15</strain>
    </source>
</reference>
<evidence type="ECO:0000259" key="10">
    <source>
        <dbReference type="PROSITE" id="PS50111"/>
    </source>
</evidence>
<dbReference type="EMBL" id="SUMF01000028">
    <property type="protein sequence ID" value="TJZ67144.1"/>
    <property type="molecule type" value="Genomic_DNA"/>
</dbReference>
<dbReference type="InterPro" id="IPR003660">
    <property type="entry name" value="HAMP_dom"/>
</dbReference>
<keyword evidence="5 7" id="KW-0807">Transducer</keyword>
<dbReference type="CDD" id="cd06225">
    <property type="entry name" value="HAMP"/>
    <property type="match status" value="1"/>
</dbReference>
<dbReference type="PROSITE" id="PS50885">
    <property type="entry name" value="HAMP"/>
    <property type="match status" value="1"/>
</dbReference>
<dbReference type="InterPro" id="IPR024478">
    <property type="entry name" value="HlyB_4HB_MCP"/>
</dbReference>
<evidence type="ECO:0000256" key="3">
    <source>
        <dbReference type="ARBA" id="ARBA00022989"/>
    </source>
</evidence>
<feature type="transmembrane region" description="Helical" evidence="9">
    <location>
        <begin position="184"/>
        <end position="205"/>
    </location>
</feature>
<feature type="region of interest" description="Disordered" evidence="8">
    <location>
        <begin position="313"/>
        <end position="332"/>
    </location>
</feature>
<evidence type="ECO:0000256" key="8">
    <source>
        <dbReference type="SAM" id="MobiDB-lite"/>
    </source>
</evidence>
<comment type="subcellular location">
    <subcellularLocation>
        <location evidence="1">Membrane</location>
        <topology evidence="1">Multi-pass membrane protein</topology>
    </subcellularLocation>
</comment>
<dbReference type="AlphaFoldDB" id="A0A4U0PVL0"/>
<dbReference type="GO" id="GO:0006935">
    <property type="term" value="P:chemotaxis"/>
    <property type="evidence" value="ECO:0007669"/>
    <property type="project" value="InterPro"/>
</dbReference>
<evidence type="ECO:0000256" key="9">
    <source>
        <dbReference type="SAM" id="Phobius"/>
    </source>
</evidence>
<dbReference type="SMART" id="SM00283">
    <property type="entry name" value="MA"/>
    <property type="match status" value="1"/>
</dbReference>
<dbReference type="PRINTS" id="PR00260">
    <property type="entry name" value="CHEMTRNSDUCR"/>
</dbReference>
<comment type="caution">
    <text evidence="12">The sequence shown here is derived from an EMBL/GenBank/DDBJ whole genome shotgun (WGS) entry which is preliminary data.</text>
</comment>
<sequence>MSIVQRLWLLITLSIAALLLVGGIGIYQITGIERLAEQITDESLESVLVINSIDKSYKELRSKIMVQLQATTPERNRELDGEITTEQQAFDTALAAYARLISSPDDERLYNQLKTQIGEYQPKFNGVRQLANQGDADGARVALEATYGTYRAADETLDKMVAENTELAHAAKDQAQRTAVNAEITFLIVVLVFVALLLALGWLIVRAIRGPLHETMTVIGEIEHTLDFTRRVPSRAQDEIGRMVGSFNRLIDAMHQTLRRVGEHSGELAGSSTEMAGSSRELASAADVASDSASHMAASVEQMTVSINHVAERAQEADHRSKQSGQLASQGGEIIETTIREIDGIADTVRNAAEELAELRTRSGDIKAVLDVIKDIAGQTNLLALNAAIEAARAGEQGRGFAVVADEVRKLAERTAQSTQEITQTVGTIQDGAERAVNAMQHVVAQVENGVGQAREAGDAIRQIRAASSEVVSYVSEISSAIREQGSASTAIAQQVERIAQMSEQTSGTAGASAASAQRLNQLADTMQRDISRYKV</sequence>
<keyword evidence="13" id="KW-1185">Reference proteome</keyword>
<evidence type="ECO:0000256" key="5">
    <source>
        <dbReference type="ARBA" id="ARBA00023224"/>
    </source>
</evidence>
<gene>
    <name evidence="12" type="ORF">FAZ21_16580</name>
</gene>
<dbReference type="PANTHER" id="PTHR32089">
    <property type="entry name" value="METHYL-ACCEPTING CHEMOTAXIS PROTEIN MCPB"/>
    <property type="match status" value="1"/>
</dbReference>
<keyword evidence="4 9" id="KW-0472">Membrane</keyword>
<evidence type="ECO:0000256" key="1">
    <source>
        <dbReference type="ARBA" id="ARBA00004141"/>
    </source>
</evidence>
<dbReference type="FunFam" id="1.10.287.950:FF:000001">
    <property type="entry name" value="Methyl-accepting chemotaxis sensory transducer"/>
    <property type="match status" value="1"/>
</dbReference>
<feature type="region of interest" description="Disordered" evidence="8">
    <location>
        <begin position="262"/>
        <end position="284"/>
    </location>
</feature>
<dbReference type="InterPro" id="IPR004090">
    <property type="entry name" value="Chemotax_Me-accpt_rcpt"/>
</dbReference>
<feature type="domain" description="HAMP" evidence="11">
    <location>
        <begin position="206"/>
        <end position="259"/>
    </location>
</feature>
<dbReference type="SUPFAM" id="SSF58104">
    <property type="entry name" value="Methyl-accepting chemotaxis protein (MCP) signaling domain"/>
    <property type="match status" value="1"/>
</dbReference>
<dbReference type="Pfam" id="PF12729">
    <property type="entry name" value="4HB_MCP_1"/>
    <property type="match status" value="1"/>
</dbReference>
<evidence type="ECO:0000256" key="2">
    <source>
        <dbReference type="ARBA" id="ARBA00022692"/>
    </source>
</evidence>
<name>A0A4U0PVL0_9NEIS</name>
<keyword evidence="2 9" id="KW-0812">Transmembrane</keyword>
<dbReference type="Proteomes" id="UP000310016">
    <property type="component" value="Unassembled WGS sequence"/>
</dbReference>
<comment type="similarity">
    <text evidence="6">Belongs to the methyl-accepting chemotaxis (MCP) protein family.</text>
</comment>
<dbReference type="PANTHER" id="PTHR32089:SF119">
    <property type="entry name" value="METHYL-ACCEPTING CHEMOTAXIS PROTEIN CTPL"/>
    <property type="match status" value="1"/>
</dbReference>
<dbReference type="CDD" id="cd11386">
    <property type="entry name" value="MCP_signal"/>
    <property type="match status" value="1"/>
</dbReference>
<dbReference type="GO" id="GO:0004888">
    <property type="term" value="F:transmembrane signaling receptor activity"/>
    <property type="evidence" value="ECO:0007669"/>
    <property type="project" value="InterPro"/>
</dbReference>
<evidence type="ECO:0000313" key="13">
    <source>
        <dbReference type="Proteomes" id="UP000310016"/>
    </source>
</evidence>
<proteinExistence type="inferred from homology"/>
<dbReference type="GO" id="GO:0007165">
    <property type="term" value="P:signal transduction"/>
    <property type="evidence" value="ECO:0007669"/>
    <property type="project" value="UniProtKB-KW"/>
</dbReference>
<accession>A0A4U0PVL0</accession>
<protein>
    <submittedName>
        <fullName evidence="12">Methyl-accepting chemotaxis protein</fullName>
    </submittedName>
</protein>
<evidence type="ECO:0000256" key="7">
    <source>
        <dbReference type="PROSITE-ProRule" id="PRU00284"/>
    </source>
</evidence>
<dbReference type="Gene3D" id="1.10.287.950">
    <property type="entry name" value="Methyl-accepting chemotaxis protein"/>
    <property type="match status" value="1"/>
</dbReference>
<feature type="domain" description="Methyl-accepting transducer" evidence="10">
    <location>
        <begin position="264"/>
        <end position="500"/>
    </location>
</feature>
<dbReference type="Pfam" id="PF00015">
    <property type="entry name" value="MCPsignal"/>
    <property type="match status" value="1"/>
</dbReference>
<dbReference type="RefSeq" id="WP_136774561.1">
    <property type="nucleotide sequence ID" value="NZ_CP156074.1"/>
</dbReference>